<dbReference type="OrthoDB" id="287584at2"/>
<dbReference type="AlphaFoldDB" id="F3L436"/>
<dbReference type="RefSeq" id="WP_009576585.1">
    <property type="nucleotide sequence ID" value="NZ_AEIG01000074.1"/>
</dbReference>
<dbReference type="InterPro" id="IPR013433">
    <property type="entry name" value="PHA_gran_rgn"/>
</dbReference>
<dbReference type="STRING" id="2518989.IMCC3088_2417"/>
<reference evidence="1 2" key="1">
    <citation type="journal article" date="2011" name="J. Bacteriol.">
        <title>Genome sequence of strain IMCC3088, a proteorhodopsin-containing marine bacterium belonging to the OM60/NOR5 clade.</title>
        <authorList>
            <person name="Jang Y."/>
            <person name="Oh H.M."/>
            <person name="Kang I."/>
            <person name="Lee K."/>
            <person name="Yang S.J."/>
            <person name="Cho J.C."/>
        </authorList>
    </citation>
    <scope>NUCLEOTIDE SEQUENCE [LARGE SCALE GENOMIC DNA]</scope>
    <source>
        <strain evidence="1 2">IMCC3088</strain>
    </source>
</reference>
<organism evidence="1 2">
    <name type="scientific">Aequoribacter fuscus</name>
    <dbReference type="NCBI Taxonomy" id="2518989"/>
    <lineage>
        <taxon>Bacteria</taxon>
        <taxon>Pseudomonadati</taxon>
        <taxon>Pseudomonadota</taxon>
        <taxon>Gammaproteobacteria</taxon>
        <taxon>Cellvibrionales</taxon>
        <taxon>Halieaceae</taxon>
        <taxon>Aequoribacter</taxon>
    </lineage>
</organism>
<proteinExistence type="predicted"/>
<keyword evidence="2" id="KW-1185">Reference proteome</keyword>
<protein>
    <submittedName>
        <fullName evidence="1">Uncharacterized protein</fullName>
    </submittedName>
</protein>
<accession>F3L436</accession>
<dbReference type="Proteomes" id="UP000005615">
    <property type="component" value="Unassembled WGS sequence"/>
</dbReference>
<name>F3L436_9GAMM</name>
<evidence type="ECO:0000313" key="1">
    <source>
        <dbReference type="EMBL" id="EGG28923.1"/>
    </source>
</evidence>
<dbReference type="NCBIfam" id="TIGR02610">
    <property type="entry name" value="PHA_gran_rgn"/>
    <property type="match status" value="1"/>
</dbReference>
<dbReference type="EMBL" id="AEIG01000074">
    <property type="protein sequence ID" value="EGG28923.1"/>
    <property type="molecule type" value="Genomic_DNA"/>
</dbReference>
<evidence type="ECO:0000313" key="2">
    <source>
        <dbReference type="Proteomes" id="UP000005615"/>
    </source>
</evidence>
<gene>
    <name evidence="1" type="ORF">IMCC3088_2417</name>
</gene>
<sequence>MAKIKITHKHTRSDDEVVEAAKGLAERLEKEHGLICEWSDHSATMKGKGVSGRLLIAPGRIDIEVTLGLAMSLFKGLVEKEMRDYLVRHLS</sequence>
<dbReference type="Pfam" id="PF09650">
    <property type="entry name" value="PHA_gran_rgn"/>
    <property type="match status" value="1"/>
</dbReference>
<comment type="caution">
    <text evidence="1">The sequence shown here is derived from an EMBL/GenBank/DDBJ whole genome shotgun (WGS) entry which is preliminary data.</text>
</comment>